<gene>
    <name evidence="2" type="ORF">DES53_11924</name>
</gene>
<dbReference type="Proteomes" id="UP000253426">
    <property type="component" value="Unassembled WGS sequence"/>
</dbReference>
<name>A0A366H3I0_9BACT</name>
<evidence type="ECO:0000256" key="1">
    <source>
        <dbReference type="SAM" id="SignalP"/>
    </source>
</evidence>
<feature type="chain" id="PRO_5016653327" description="DUF1795 domain-containing protein" evidence="1">
    <location>
        <begin position="22"/>
        <end position="353"/>
    </location>
</feature>
<dbReference type="EMBL" id="QNRR01000019">
    <property type="protein sequence ID" value="RBP35858.1"/>
    <property type="molecule type" value="Genomic_DNA"/>
</dbReference>
<comment type="caution">
    <text evidence="2">The sequence shown here is derived from an EMBL/GenBank/DDBJ whole genome shotgun (WGS) entry which is preliminary data.</text>
</comment>
<organism evidence="2 3">
    <name type="scientific">Roseimicrobium gellanilyticum</name>
    <dbReference type="NCBI Taxonomy" id="748857"/>
    <lineage>
        <taxon>Bacteria</taxon>
        <taxon>Pseudomonadati</taxon>
        <taxon>Verrucomicrobiota</taxon>
        <taxon>Verrucomicrobiia</taxon>
        <taxon>Verrucomicrobiales</taxon>
        <taxon>Verrucomicrobiaceae</taxon>
        <taxon>Roseimicrobium</taxon>
    </lineage>
</organism>
<reference evidence="2 3" key="1">
    <citation type="submission" date="2018-06" db="EMBL/GenBank/DDBJ databases">
        <title>Genomic Encyclopedia of Type Strains, Phase IV (KMG-IV): sequencing the most valuable type-strain genomes for metagenomic binning, comparative biology and taxonomic classification.</title>
        <authorList>
            <person name="Goeker M."/>
        </authorList>
    </citation>
    <scope>NUCLEOTIDE SEQUENCE [LARGE SCALE GENOMIC DNA]</scope>
    <source>
        <strain evidence="2 3">DSM 25532</strain>
    </source>
</reference>
<dbReference type="RefSeq" id="WP_113962116.1">
    <property type="nucleotide sequence ID" value="NZ_QNRR01000019.1"/>
</dbReference>
<dbReference type="OrthoDB" id="5734884at2"/>
<dbReference type="AlphaFoldDB" id="A0A366H3I0"/>
<accession>A0A366H3I0</accession>
<keyword evidence="1" id="KW-0732">Signal</keyword>
<evidence type="ECO:0000313" key="3">
    <source>
        <dbReference type="Proteomes" id="UP000253426"/>
    </source>
</evidence>
<sequence length="353" mass="39050">MKKLASLVLALVTTLAGITHGADGFKTGGVILYQTEDVLEARAPDVKELATYAQALEAACHEYFTKEARPKPPFYVLAAVKPGKTSRVWFVTPDAKETARIEPLKKKLEAVPAMAVKEGPVIIGISDEATAKAEGKNSDGPPMPAEWEEAATKAKKDLETPDEILALVWPDTDAQKAATKATTVEYVEQILEPLGGKITKPKAWHYTEGHKGAKFVWTISEQDISNGGSYDTGVRIQAFFKVKENTGKSAKEFLQGFLAAKQEGEGKVLSTCPEKEQGMFTRTCLEMEEGRFHIMYSVFWSDDISVVMISGAPKEQWDRYSPVFNRMMEFQLFDMERIEKDAAKEDAAAKEKK</sequence>
<keyword evidence="3" id="KW-1185">Reference proteome</keyword>
<evidence type="ECO:0008006" key="4">
    <source>
        <dbReference type="Google" id="ProtNLM"/>
    </source>
</evidence>
<feature type="signal peptide" evidence="1">
    <location>
        <begin position="1"/>
        <end position="21"/>
    </location>
</feature>
<protein>
    <recommendedName>
        <fullName evidence="4">DUF1795 domain-containing protein</fullName>
    </recommendedName>
</protein>
<evidence type="ECO:0000313" key="2">
    <source>
        <dbReference type="EMBL" id="RBP35858.1"/>
    </source>
</evidence>
<proteinExistence type="predicted"/>